<dbReference type="PANTHER" id="PTHR40038">
    <property type="entry name" value="MEMBRANE-ASSOCIATED PROTEIN TCAA"/>
    <property type="match status" value="1"/>
</dbReference>
<feature type="domain" description="TcaA protein NTF2-like" evidence="2">
    <location>
        <begin position="336"/>
        <end position="447"/>
    </location>
</feature>
<accession>A0ABU9K409</accession>
<evidence type="ECO:0000256" key="1">
    <source>
        <dbReference type="SAM" id="Phobius"/>
    </source>
</evidence>
<dbReference type="Proteomes" id="UP001389717">
    <property type="component" value="Unassembled WGS sequence"/>
</dbReference>
<dbReference type="Pfam" id="PF22820">
    <property type="entry name" value="TcaA_3rd_4th"/>
    <property type="match status" value="1"/>
</dbReference>
<dbReference type="Pfam" id="PF22819">
    <property type="entry name" value="TcaA_5th"/>
    <property type="match status" value="1"/>
</dbReference>
<evidence type="ECO:0000313" key="4">
    <source>
        <dbReference type="EMBL" id="MEL3970796.1"/>
    </source>
</evidence>
<feature type="domain" description="TcaA 4th" evidence="3">
    <location>
        <begin position="245"/>
        <end position="306"/>
    </location>
</feature>
<keyword evidence="1" id="KW-0472">Membrane</keyword>
<evidence type="ECO:0000313" key="5">
    <source>
        <dbReference type="Proteomes" id="UP001389717"/>
    </source>
</evidence>
<organism evidence="4 5">
    <name type="scientific">Rossellomorea oryzaecorticis</name>
    <dbReference type="NCBI Taxonomy" id="1396505"/>
    <lineage>
        <taxon>Bacteria</taxon>
        <taxon>Bacillati</taxon>
        <taxon>Bacillota</taxon>
        <taxon>Bacilli</taxon>
        <taxon>Bacillales</taxon>
        <taxon>Bacillaceae</taxon>
        <taxon>Rossellomorea</taxon>
    </lineage>
</organism>
<dbReference type="InterPro" id="IPR054528">
    <property type="entry name" value="TcaA_5th"/>
</dbReference>
<name>A0ABU9K409_9BACI</name>
<dbReference type="RefSeq" id="WP_341979362.1">
    <property type="nucleotide sequence ID" value="NZ_JBBYAF010000001.1"/>
</dbReference>
<protein>
    <submittedName>
        <fullName evidence="4">Uncharacterized protein</fullName>
    </submittedName>
</protein>
<dbReference type="PANTHER" id="PTHR40038:SF1">
    <property type="entry name" value="MEMBRANE-ASSOCIATED PROTEIN TCAA"/>
    <property type="match status" value="1"/>
</dbReference>
<keyword evidence="1" id="KW-0812">Transmembrane</keyword>
<dbReference type="InterPro" id="IPR054530">
    <property type="entry name" value="TcaA_4th"/>
</dbReference>
<gene>
    <name evidence="4" type="ORF">AAEO50_00750</name>
</gene>
<evidence type="ECO:0000259" key="2">
    <source>
        <dbReference type="Pfam" id="PF22819"/>
    </source>
</evidence>
<comment type="caution">
    <text evidence="4">The sequence shown here is derived from an EMBL/GenBank/DDBJ whole genome shotgun (WGS) entry which is preliminary data.</text>
</comment>
<reference evidence="4 5" key="1">
    <citation type="submission" date="2024-04" db="EMBL/GenBank/DDBJ databases">
        <title>Bacillus oryzaecorticis sp. nov., a moderately halophilic bacterium isolated from rice husks.</title>
        <authorList>
            <person name="Zhu H.-S."/>
        </authorList>
    </citation>
    <scope>NUCLEOTIDE SEQUENCE [LARGE SCALE GENOMIC DNA]</scope>
    <source>
        <strain evidence="4 5">ZC255</strain>
    </source>
</reference>
<keyword evidence="5" id="KW-1185">Reference proteome</keyword>
<evidence type="ECO:0000259" key="3">
    <source>
        <dbReference type="Pfam" id="PF22820"/>
    </source>
</evidence>
<feature type="transmembrane region" description="Helical" evidence="1">
    <location>
        <begin position="47"/>
        <end position="70"/>
    </location>
</feature>
<proteinExistence type="predicted"/>
<dbReference type="EMBL" id="JBBYAF010000001">
    <property type="protein sequence ID" value="MEL3970796.1"/>
    <property type="molecule type" value="Genomic_DNA"/>
</dbReference>
<sequence length="457" mass="52416">MSYCTECGNALKNDPDFCEGCGAKRERNVTQKERIVEKRPMSKKTKVSLFVVGFLVAGLTGTHMILSSIYDPLKDIQSMNNAMLNNSEEGFLEYITFVEDALLDKKQYFSYVSKMDWEDMREQLVSITEIESSADAMVKDRYGNDVFKVKRDKVLGLYDTYEIEAIPNQVFFTTNMQPATFEIGNRKISVDGSKEPVKLSDAYPGTYNVKAEASNLFGDFTLAEEIEVKSSEDHQSTYQMKFEGNAYGIDTNHPEAILYVNGKNTNSKLEEFEYLGPFPVNQEVTMFAEIETPDGKKVKSEPITQDQVSWGGLSFMFDDEEEVNETKTEEASLFAEEAARYVLDFRDAYEQALNDRDYSLISSYMKPGSLAEEELIDYIGDLQDKEYSYEFTENTIVETKEIDVEVFEVTTKEKFTFTNHLNEQTTYDREKIYTVIQTGFTYTIETIEINDTERNEI</sequence>
<keyword evidence="1" id="KW-1133">Transmembrane helix</keyword>